<dbReference type="Proteomes" id="UP000008312">
    <property type="component" value="Unassembled WGS sequence"/>
</dbReference>
<evidence type="ECO:0000313" key="1">
    <source>
        <dbReference type="EMBL" id="CBK19866.2"/>
    </source>
</evidence>
<gene>
    <name evidence="1" type="ORF">GSBLH_T00000276001</name>
</gene>
<accession>D8LVM7</accession>
<name>D8LVM7_BLAHO</name>
<dbReference type="AlphaFoldDB" id="D8LVM7"/>
<dbReference type="RefSeq" id="XP_012893914.1">
    <property type="nucleotide sequence ID" value="XM_013038460.1"/>
</dbReference>
<dbReference type="EMBL" id="FN668638">
    <property type="protein sequence ID" value="CBK19866.2"/>
    <property type="molecule type" value="Genomic_DNA"/>
</dbReference>
<organism evidence="1">
    <name type="scientific">Blastocystis hominis</name>
    <dbReference type="NCBI Taxonomy" id="12968"/>
    <lineage>
        <taxon>Eukaryota</taxon>
        <taxon>Sar</taxon>
        <taxon>Stramenopiles</taxon>
        <taxon>Bigyra</taxon>
        <taxon>Opalozoa</taxon>
        <taxon>Opalinata</taxon>
        <taxon>Blastocystidae</taxon>
        <taxon>Blastocystis</taxon>
    </lineage>
</organism>
<evidence type="ECO:0000313" key="2">
    <source>
        <dbReference type="Proteomes" id="UP000008312"/>
    </source>
</evidence>
<dbReference type="OrthoDB" id="199382at2759"/>
<proteinExistence type="predicted"/>
<protein>
    <submittedName>
        <fullName evidence="1">Uncharacterized protein</fullName>
    </submittedName>
</protein>
<dbReference type="InParanoid" id="D8LVM7"/>
<reference evidence="1" key="1">
    <citation type="submission" date="2010-02" db="EMBL/GenBank/DDBJ databases">
        <title>Sequencing and annotation of the Blastocystis hominis genome.</title>
        <authorList>
            <person name="Wincker P."/>
        </authorList>
    </citation>
    <scope>NUCLEOTIDE SEQUENCE</scope>
    <source>
        <strain evidence="1">Singapore isolate B</strain>
    </source>
</reference>
<dbReference type="GeneID" id="24917591"/>
<keyword evidence="2" id="KW-1185">Reference proteome</keyword>
<sequence length="142" mass="16184">MEVECDAVAETASSFTETCFKDMSIDKGVGELMDILRSTADVKTPATNFIALGRDIQKMIKKCSEFQKVYEEYKTERESHISKVRSSIEEEKKQLDLSYRAQAQEMKRHCQEQLDQLEKSFDASSVCFQTGNSTNLSPRPHS</sequence>